<feature type="transmembrane region" description="Helical" evidence="14">
    <location>
        <begin position="671"/>
        <end position="694"/>
    </location>
</feature>
<evidence type="ECO:0000256" key="10">
    <source>
        <dbReference type="ARBA" id="ARBA00023136"/>
    </source>
</evidence>
<dbReference type="GO" id="GO:0005509">
    <property type="term" value="F:calcium ion binding"/>
    <property type="evidence" value="ECO:0007669"/>
    <property type="project" value="UniProtKB-UniRule"/>
</dbReference>
<dbReference type="FunFam" id="2.60.40.60:FF:000129">
    <property type="entry name" value="protocadherin alpha-C2 isoform X1"/>
    <property type="match status" value="1"/>
</dbReference>
<evidence type="ECO:0000256" key="11">
    <source>
        <dbReference type="ARBA" id="ARBA00023180"/>
    </source>
</evidence>
<feature type="domain" description="Cadherin" evidence="15">
    <location>
        <begin position="222"/>
        <end position="329"/>
    </location>
</feature>
<evidence type="ECO:0000256" key="8">
    <source>
        <dbReference type="ARBA" id="ARBA00022889"/>
    </source>
</evidence>
<dbReference type="GO" id="GO:0005886">
    <property type="term" value="C:plasma membrane"/>
    <property type="evidence" value="ECO:0007669"/>
    <property type="project" value="UniProtKB-SubCell"/>
</dbReference>
<dbReference type="Pfam" id="PF00028">
    <property type="entry name" value="Cadherin"/>
    <property type="match status" value="5"/>
</dbReference>
<dbReference type="FunFam" id="2.60.40.60:FF:000004">
    <property type="entry name" value="Protocadherin 1 gamma 2"/>
    <property type="match status" value="1"/>
</dbReference>
<keyword evidence="11" id="KW-0325">Glycoprotein</keyword>
<keyword evidence="3" id="KW-1003">Cell membrane</keyword>
<evidence type="ECO:0000256" key="12">
    <source>
        <dbReference type="PROSITE-ProRule" id="PRU00043"/>
    </source>
</evidence>
<dbReference type="GO" id="GO:0007156">
    <property type="term" value="P:homophilic cell adhesion via plasma membrane adhesion molecules"/>
    <property type="evidence" value="ECO:0007669"/>
    <property type="project" value="InterPro"/>
</dbReference>
<feature type="domain" description="Cadherin" evidence="15">
    <location>
        <begin position="330"/>
        <end position="434"/>
    </location>
</feature>
<dbReference type="SUPFAM" id="SSF49313">
    <property type="entry name" value="Cadherin-like"/>
    <property type="match status" value="6"/>
</dbReference>
<feature type="region of interest" description="Disordered" evidence="13">
    <location>
        <begin position="754"/>
        <end position="774"/>
    </location>
</feature>
<dbReference type="FunFam" id="2.60.40.60:FF:000007">
    <property type="entry name" value="Protocadherin alpha 2"/>
    <property type="match status" value="1"/>
</dbReference>
<dbReference type="PANTHER" id="PTHR24028:SF133">
    <property type="entry name" value="PROTOCADHERIN ALPHA-4"/>
    <property type="match status" value="1"/>
</dbReference>
<dbReference type="CDD" id="cd11304">
    <property type="entry name" value="Cadherin_repeat"/>
    <property type="match status" value="6"/>
</dbReference>
<feature type="domain" description="Cadherin" evidence="15">
    <location>
        <begin position="14"/>
        <end position="112"/>
    </location>
</feature>
<evidence type="ECO:0000256" key="14">
    <source>
        <dbReference type="SAM" id="Phobius"/>
    </source>
</evidence>
<evidence type="ECO:0000313" key="17">
    <source>
        <dbReference type="Proteomes" id="UP000694892"/>
    </source>
</evidence>
<keyword evidence="8" id="KW-0130">Cell adhesion</keyword>
<dbReference type="SMART" id="SM00112">
    <property type="entry name" value="CA"/>
    <property type="match status" value="6"/>
</dbReference>
<keyword evidence="5" id="KW-0732">Signal</keyword>
<gene>
    <name evidence="16" type="ORF">XELAEV_18017009mg</name>
</gene>
<keyword evidence="4 14" id="KW-0812">Transmembrane</keyword>
<feature type="domain" description="Cadherin" evidence="15">
    <location>
        <begin position="559"/>
        <end position="663"/>
    </location>
</feature>
<comment type="function">
    <text evidence="1">Potential calcium-dependent cell-adhesion protein. May be involved in the establishment and maintenance of specific neuronal connections in the brain.</text>
</comment>
<dbReference type="PROSITE" id="PS00232">
    <property type="entry name" value="CADHERIN_1"/>
    <property type="match status" value="3"/>
</dbReference>
<sequence>MAWDLVLSQLHYIISEESKHGTFVGRIAQDLGLEISEINSRMLRIVSRDEREYFQVNLQNGILFVNNIIDREEICPKITVCILHLEIIVDKPVQIYHVDVEIEDINDNYPVFSAKEYSIVIAESRVAESKFPLEGAVDEDVGTNSIRAYQLSSNEVFAIEIRKDKHLSESVELILKKPLDRENKPFYNLTLTAVDGGKPKLSGTTQLLITVQDANDNAPTFHESVYEVTLLENSLKGSLVTKVIAIDPDEGDNGKVTYEFSSQVPPQEKSTFKIDPETGEIKVIGEVNFEKNNYFDIRIDATDKGQNPMTGHCKILISIIDVNDNPPEITVTSLSVPVAEDSPVGSTVAIIRIQDTDSGFNGKVTCFIAGKVPFKLNPTLREYYALTVEGLLDREIASAYEVEIFARDGGSPALSVTQTINVEISDVNDNAPSFAQLSDTIFITENNPPGSHIYTVSATDSDINQNSFITYSLIEGFIEGIPVSSYLSISPESGKIFALLSFDQELIHFFQCNIKASDAGLPPLSGKLTLNVFIVDVNDNAPALFPQFYNFDSQVTEMVSRSAKIGHPVTKIKAIDADSGYNAFLAYGLKDPTEKTPFGIVQHTGEIIVTRRILESDRDEYKLLILVKDHGDPVLSSTVTITVVLVETIQDITVEQNQKGIEFEDGSNTNIYLIMAICIISVIFLLTLIVYTAIRWHQYSVELKELKQSNLASSLAGSWTKSMQRHYSLWLNGISSKNDLILFTPNVSQPPVNDNSSIQQGFGTGPPGQDHNPSNVQDTVLYPWKGENTTTSDPLIEVDLQRRL</sequence>
<keyword evidence="7 12" id="KW-0106">Calcium</keyword>
<dbReference type="EMBL" id="CM004470">
    <property type="protein sequence ID" value="OCT88378.1"/>
    <property type="molecule type" value="Genomic_DNA"/>
</dbReference>
<dbReference type="OMA" id="INSEVRH"/>
<name>A0A974DAR0_XENLA</name>
<dbReference type="PROSITE" id="PS50268">
    <property type="entry name" value="CADHERIN_2"/>
    <property type="match status" value="6"/>
</dbReference>
<evidence type="ECO:0000313" key="16">
    <source>
        <dbReference type="EMBL" id="OCT88378.1"/>
    </source>
</evidence>
<evidence type="ECO:0000256" key="1">
    <source>
        <dbReference type="ARBA" id="ARBA00003436"/>
    </source>
</evidence>
<dbReference type="AlphaFoldDB" id="A0A974DAR0"/>
<dbReference type="InterPro" id="IPR013164">
    <property type="entry name" value="Cadherin_N"/>
</dbReference>
<feature type="domain" description="Cadherin" evidence="15">
    <location>
        <begin position="435"/>
        <end position="544"/>
    </location>
</feature>
<evidence type="ECO:0000256" key="6">
    <source>
        <dbReference type="ARBA" id="ARBA00022737"/>
    </source>
</evidence>
<dbReference type="PANTHER" id="PTHR24028">
    <property type="entry name" value="CADHERIN-87A"/>
    <property type="match status" value="1"/>
</dbReference>
<dbReference type="PRINTS" id="PR00205">
    <property type="entry name" value="CADHERIN"/>
</dbReference>
<dbReference type="InterPro" id="IPR002126">
    <property type="entry name" value="Cadherin-like_dom"/>
</dbReference>
<dbReference type="FunFam" id="2.60.40.60:FF:000002">
    <property type="entry name" value="Protocadherin alpha 2"/>
    <property type="match status" value="1"/>
</dbReference>
<dbReference type="Pfam" id="PF08266">
    <property type="entry name" value="Cadherin_2"/>
    <property type="match status" value="1"/>
</dbReference>
<evidence type="ECO:0000256" key="2">
    <source>
        <dbReference type="ARBA" id="ARBA00004251"/>
    </source>
</evidence>
<organism evidence="16 17">
    <name type="scientific">Xenopus laevis</name>
    <name type="common">African clawed frog</name>
    <dbReference type="NCBI Taxonomy" id="8355"/>
    <lineage>
        <taxon>Eukaryota</taxon>
        <taxon>Metazoa</taxon>
        <taxon>Chordata</taxon>
        <taxon>Craniata</taxon>
        <taxon>Vertebrata</taxon>
        <taxon>Euteleostomi</taxon>
        <taxon>Amphibia</taxon>
        <taxon>Batrachia</taxon>
        <taxon>Anura</taxon>
        <taxon>Pipoidea</taxon>
        <taxon>Pipidae</taxon>
        <taxon>Xenopodinae</taxon>
        <taxon>Xenopus</taxon>
        <taxon>Xenopus</taxon>
    </lineage>
</organism>
<reference evidence="17" key="1">
    <citation type="journal article" date="2016" name="Nature">
        <title>Genome evolution in the allotetraploid frog Xenopus laevis.</title>
        <authorList>
            <person name="Session A.M."/>
            <person name="Uno Y."/>
            <person name="Kwon T."/>
            <person name="Chapman J.A."/>
            <person name="Toyoda A."/>
            <person name="Takahashi S."/>
            <person name="Fukui A."/>
            <person name="Hikosaka A."/>
            <person name="Suzuki A."/>
            <person name="Kondo M."/>
            <person name="van Heeringen S.J."/>
            <person name="Quigley I."/>
            <person name="Heinz S."/>
            <person name="Ogino H."/>
            <person name="Ochi H."/>
            <person name="Hellsten U."/>
            <person name="Lyons J.B."/>
            <person name="Simakov O."/>
            <person name="Putnam N."/>
            <person name="Stites J."/>
            <person name="Kuroki Y."/>
            <person name="Tanaka T."/>
            <person name="Michiue T."/>
            <person name="Watanabe M."/>
            <person name="Bogdanovic O."/>
            <person name="Lister R."/>
            <person name="Georgiou G."/>
            <person name="Paranjpe S.S."/>
            <person name="van Kruijsbergen I."/>
            <person name="Shu S."/>
            <person name="Carlson J."/>
            <person name="Kinoshita T."/>
            <person name="Ohta Y."/>
            <person name="Mawaribuchi S."/>
            <person name="Jenkins J."/>
            <person name="Grimwood J."/>
            <person name="Schmutz J."/>
            <person name="Mitros T."/>
            <person name="Mozaffari S.V."/>
            <person name="Suzuki Y."/>
            <person name="Haramoto Y."/>
            <person name="Yamamoto T.S."/>
            <person name="Takagi C."/>
            <person name="Heald R."/>
            <person name="Miller K."/>
            <person name="Haudenschild C."/>
            <person name="Kitzman J."/>
            <person name="Nakayama T."/>
            <person name="Izutsu Y."/>
            <person name="Robert J."/>
            <person name="Fortriede J."/>
            <person name="Burns K."/>
            <person name="Lotay V."/>
            <person name="Karimi K."/>
            <person name="Yasuoka Y."/>
            <person name="Dichmann D.S."/>
            <person name="Flajnik M.F."/>
            <person name="Houston D.W."/>
            <person name="Shendure J."/>
            <person name="DuPasquier L."/>
            <person name="Vize P.D."/>
            <person name="Zorn A.M."/>
            <person name="Ito M."/>
            <person name="Marcotte E.M."/>
            <person name="Wallingford J.B."/>
            <person name="Ito Y."/>
            <person name="Asashima M."/>
            <person name="Ueno N."/>
            <person name="Matsuda Y."/>
            <person name="Veenstra G.J."/>
            <person name="Fujiyama A."/>
            <person name="Harland R.M."/>
            <person name="Taira M."/>
            <person name="Rokhsar D.S."/>
        </authorList>
    </citation>
    <scope>NUCLEOTIDE SEQUENCE [LARGE SCALE GENOMIC DNA]</scope>
    <source>
        <strain evidence="17">J</strain>
    </source>
</reference>
<keyword evidence="9 14" id="KW-1133">Transmembrane helix</keyword>
<keyword evidence="6" id="KW-0677">Repeat</keyword>
<protein>
    <recommendedName>
        <fullName evidence="15">Cadherin domain-containing protein</fullName>
    </recommendedName>
</protein>
<evidence type="ECO:0000256" key="3">
    <source>
        <dbReference type="ARBA" id="ARBA00022475"/>
    </source>
</evidence>
<dbReference type="FunFam" id="2.60.40.60:FF:000001">
    <property type="entry name" value="Protocadherin alpha 2"/>
    <property type="match status" value="1"/>
</dbReference>
<evidence type="ECO:0000256" key="4">
    <source>
        <dbReference type="ARBA" id="ARBA00022692"/>
    </source>
</evidence>
<dbReference type="FunFam" id="2.60.40.60:FF:000006">
    <property type="entry name" value="Protocadherin alpha 2"/>
    <property type="match status" value="1"/>
</dbReference>
<evidence type="ECO:0000256" key="7">
    <source>
        <dbReference type="ARBA" id="ARBA00022837"/>
    </source>
</evidence>
<proteinExistence type="predicted"/>
<keyword evidence="10 14" id="KW-0472">Membrane</keyword>
<accession>A0A974DAR0</accession>
<dbReference type="Proteomes" id="UP000694892">
    <property type="component" value="Chromosome 3L"/>
</dbReference>
<dbReference type="InterPro" id="IPR020894">
    <property type="entry name" value="Cadherin_CS"/>
</dbReference>
<feature type="domain" description="Cadherin" evidence="15">
    <location>
        <begin position="113"/>
        <end position="221"/>
    </location>
</feature>
<dbReference type="InterPro" id="IPR015919">
    <property type="entry name" value="Cadherin-like_sf"/>
</dbReference>
<evidence type="ECO:0000256" key="13">
    <source>
        <dbReference type="SAM" id="MobiDB-lite"/>
    </source>
</evidence>
<dbReference type="Gene3D" id="2.60.40.60">
    <property type="entry name" value="Cadherins"/>
    <property type="match status" value="6"/>
</dbReference>
<evidence type="ECO:0000259" key="15">
    <source>
        <dbReference type="PROSITE" id="PS50268"/>
    </source>
</evidence>
<dbReference type="InterPro" id="IPR050174">
    <property type="entry name" value="Protocadherin/Cadherin-CA"/>
</dbReference>
<evidence type="ECO:0000256" key="9">
    <source>
        <dbReference type="ARBA" id="ARBA00022989"/>
    </source>
</evidence>
<evidence type="ECO:0000256" key="5">
    <source>
        <dbReference type="ARBA" id="ARBA00022729"/>
    </source>
</evidence>
<comment type="subcellular location">
    <subcellularLocation>
        <location evidence="2">Cell membrane</location>
        <topology evidence="2">Single-pass type I membrane protein</topology>
    </subcellularLocation>
</comment>